<gene>
    <name evidence="7" type="ORF">BKA15_006177</name>
</gene>
<comment type="caution">
    <text evidence="7">The sequence shown here is derived from an EMBL/GenBank/DDBJ whole genome shotgun (WGS) entry which is preliminary data.</text>
</comment>
<dbReference type="GO" id="GO:0008299">
    <property type="term" value="P:isoprenoid biosynthetic process"/>
    <property type="evidence" value="ECO:0007669"/>
    <property type="project" value="InterPro"/>
</dbReference>
<dbReference type="AlphaFoldDB" id="A0A7Y9LFH4"/>
<keyword evidence="3 6" id="KW-0808">Transferase</keyword>
<evidence type="ECO:0000313" key="7">
    <source>
        <dbReference type="EMBL" id="NYE74848.1"/>
    </source>
</evidence>
<evidence type="ECO:0000256" key="6">
    <source>
        <dbReference type="RuleBase" id="RU004466"/>
    </source>
</evidence>
<dbReference type="Pfam" id="PF00348">
    <property type="entry name" value="polyprenyl_synt"/>
    <property type="match status" value="1"/>
</dbReference>
<dbReference type="SUPFAM" id="SSF48576">
    <property type="entry name" value="Terpenoid synthases"/>
    <property type="match status" value="1"/>
</dbReference>
<dbReference type="EC" id="2.5.1.1" evidence="7"/>
<comment type="similarity">
    <text evidence="2 6">Belongs to the FPP/GGPP synthase family.</text>
</comment>
<keyword evidence="4" id="KW-0479">Metal-binding</keyword>
<accession>A0A7Y9LFH4</accession>
<evidence type="ECO:0000256" key="2">
    <source>
        <dbReference type="ARBA" id="ARBA00006706"/>
    </source>
</evidence>
<dbReference type="Proteomes" id="UP000569914">
    <property type="component" value="Unassembled WGS sequence"/>
</dbReference>
<dbReference type="Gene3D" id="1.10.600.10">
    <property type="entry name" value="Farnesyl Diphosphate Synthase"/>
    <property type="match status" value="1"/>
</dbReference>
<dbReference type="RefSeq" id="WP_179757448.1">
    <property type="nucleotide sequence ID" value="NZ_JACCBU010000001.1"/>
</dbReference>
<reference evidence="7 8" key="1">
    <citation type="submission" date="2020-07" db="EMBL/GenBank/DDBJ databases">
        <title>Sequencing the genomes of 1000 actinobacteria strains.</title>
        <authorList>
            <person name="Klenk H.-P."/>
        </authorList>
    </citation>
    <scope>NUCLEOTIDE SEQUENCE [LARGE SCALE GENOMIC DNA]</scope>
    <source>
        <strain evidence="7 8">DSM 22083</strain>
    </source>
</reference>
<name>A0A7Y9LFH4_9ACTN</name>
<evidence type="ECO:0000256" key="1">
    <source>
        <dbReference type="ARBA" id="ARBA00001946"/>
    </source>
</evidence>
<dbReference type="CDD" id="cd00685">
    <property type="entry name" value="Trans_IPPS_HT"/>
    <property type="match status" value="1"/>
</dbReference>
<dbReference type="InterPro" id="IPR000092">
    <property type="entry name" value="Polyprenyl_synt"/>
</dbReference>
<keyword evidence="8" id="KW-1185">Reference proteome</keyword>
<evidence type="ECO:0000256" key="3">
    <source>
        <dbReference type="ARBA" id="ARBA00022679"/>
    </source>
</evidence>
<dbReference type="PANTHER" id="PTHR12001">
    <property type="entry name" value="GERANYLGERANYL PYROPHOSPHATE SYNTHASE"/>
    <property type="match status" value="1"/>
</dbReference>
<evidence type="ECO:0000256" key="5">
    <source>
        <dbReference type="ARBA" id="ARBA00022842"/>
    </source>
</evidence>
<comment type="cofactor">
    <cofactor evidence="1">
        <name>Mg(2+)</name>
        <dbReference type="ChEBI" id="CHEBI:18420"/>
    </cofactor>
</comment>
<dbReference type="EC" id="2.5.1.10" evidence="7"/>
<keyword evidence="5" id="KW-0460">Magnesium</keyword>
<dbReference type="PROSITE" id="PS00444">
    <property type="entry name" value="POLYPRENYL_SYNTHASE_2"/>
    <property type="match status" value="1"/>
</dbReference>
<dbReference type="EC" id="2.5.1.29" evidence="7"/>
<dbReference type="PROSITE" id="PS00723">
    <property type="entry name" value="POLYPRENYL_SYNTHASE_1"/>
    <property type="match status" value="1"/>
</dbReference>
<organism evidence="7 8">
    <name type="scientific">Microlunatus parietis</name>
    <dbReference type="NCBI Taxonomy" id="682979"/>
    <lineage>
        <taxon>Bacteria</taxon>
        <taxon>Bacillati</taxon>
        <taxon>Actinomycetota</taxon>
        <taxon>Actinomycetes</taxon>
        <taxon>Propionibacteriales</taxon>
        <taxon>Propionibacteriaceae</taxon>
        <taxon>Microlunatus</taxon>
    </lineage>
</organism>
<dbReference type="InterPro" id="IPR033749">
    <property type="entry name" value="Polyprenyl_synt_CS"/>
</dbReference>
<dbReference type="GO" id="GO:0004337">
    <property type="term" value="F:(2E,6E)-farnesyl diphosphate synthase activity"/>
    <property type="evidence" value="ECO:0007669"/>
    <property type="project" value="UniProtKB-EC"/>
</dbReference>
<protein>
    <submittedName>
        <fullName evidence="7">Geranylgeranyl diphosphate synthase type I</fullName>
        <ecNumber evidence="7">2.5.1.1</ecNumber>
        <ecNumber evidence="7">2.5.1.10</ecNumber>
        <ecNumber evidence="7">2.5.1.29</ecNumber>
    </submittedName>
</protein>
<dbReference type="PANTHER" id="PTHR12001:SF85">
    <property type="entry name" value="SHORT CHAIN ISOPRENYL DIPHOSPHATE SYNTHASE"/>
    <property type="match status" value="1"/>
</dbReference>
<dbReference type="SFLD" id="SFLDS00005">
    <property type="entry name" value="Isoprenoid_Synthase_Type_I"/>
    <property type="match status" value="1"/>
</dbReference>
<dbReference type="GO" id="GO:0004311">
    <property type="term" value="F:geranylgeranyl diphosphate synthase activity"/>
    <property type="evidence" value="ECO:0007669"/>
    <property type="project" value="UniProtKB-EC"/>
</dbReference>
<dbReference type="EMBL" id="JACCBU010000001">
    <property type="protein sequence ID" value="NYE74848.1"/>
    <property type="molecule type" value="Genomic_DNA"/>
</dbReference>
<proteinExistence type="inferred from homology"/>
<evidence type="ECO:0000313" key="8">
    <source>
        <dbReference type="Proteomes" id="UP000569914"/>
    </source>
</evidence>
<dbReference type="GO" id="GO:0046872">
    <property type="term" value="F:metal ion binding"/>
    <property type="evidence" value="ECO:0007669"/>
    <property type="project" value="UniProtKB-KW"/>
</dbReference>
<sequence>MTTSQLDAGPALDPADPLAAGFRDAVADVLDGFLDGQRDVLAAIDPSLAPLHEQARALVAGGKRVRPAGCVWGYVAAAGLPGADDRGPLLGAAASLDLLHVSALVHDDVMDGSDLRRGRPSAHRQFEQLHDDHGLIGDPEVFGRAAAILYGDLLLIWSSELLHRSGLPPAALARALPLVEAMRTEVTAGQYLDILAQSRPVTEQDLATAIEAAERVVEYKSARYTIRRPCQIGASLGGGSESLITMLAEYGSALGRAFQLRDDLLGVYGDEQLTGKPAGDDLREGKRTVLVAHALAAAEPVARKAIRDLFGRPDLDREQVDRLRTLITGTGARDQVESMIESSHADARAALAALPGSEITDEGRLALDTLATLATHRTH</sequence>
<dbReference type="InterPro" id="IPR008949">
    <property type="entry name" value="Isoprenoid_synthase_dom_sf"/>
</dbReference>
<dbReference type="GO" id="GO:0004161">
    <property type="term" value="F:dimethylallyltranstransferase activity"/>
    <property type="evidence" value="ECO:0007669"/>
    <property type="project" value="UniProtKB-EC"/>
</dbReference>
<evidence type="ECO:0000256" key="4">
    <source>
        <dbReference type="ARBA" id="ARBA00022723"/>
    </source>
</evidence>